<dbReference type="InterPro" id="IPR029044">
    <property type="entry name" value="Nucleotide-diphossugar_trans"/>
</dbReference>
<evidence type="ECO:0000313" key="2">
    <source>
        <dbReference type="EMBL" id="SVC81344.1"/>
    </source>
</evidence>
<feature type="non-terminal residue" evidence="2">
    <location>
        <position position="237"/>
    </location>
</feature>
<proteinExistence type="predicted"/>
<evidence type="ECO:0000259" key="1">
    <source>
        <dbReference type="Pfam" id="PF00535"/>
    </source>
</evidence>
<dbReference type="Gene3D" id="3.90.550.10">
    <property type="entry name" value="Spore Coat Polysaccharide Biosynthesis Protein SpsA, Chain A"/>
    <property type="match status" value="1"/>
</dbReference>
<accession>A0A382Q6X8</accession>
<dbReference type="SUPFAM" id="SSF53448">
    <property type="entry name" value="Nucleotide-diphospho-sugar transferases"/>
    <property type="match status" value="1"/>
</dbReference>
<dbReference type="Pfam" id="PF00535">
    <property type="entry name" value="Glycos_transf_2"/>
    <property type="match status" value="1"/>
</dbReference>
<dbReference type="CDD" id="cd02511">
    <property type="entry name" value="Beta4Glucosyltransferase"/>
    <property type="match status" value="1"/>
</dbReference>
<organism evidence="2">
    <name type="scientific">marine metagenome</name>
    <dbReference type="NCBI Taxonomy" id="408172"/>
    <lineage>
        <taxon>unclassified sequences</taxon>
        <taxon>metagenomes</taxon>
        <taxon>ecological metagenomes</taxon>
    </lineage>
</organism>
<protein>
    <recommendedName>
        <fullName evidence="1">Glycosyltransferase 2-like domain-containing protein</fullName>
    </recommendedName>
</protein>
<dbReference type="PANTHER" id="PTHR43630:SF2">
    <property type="entry name" value="GLYCOSYLTRANSFERASE"/>
    <property type="match status" value="1"/>
</dbReference>
<sequence length="237" mass="27702">MLTVIILTLNEETTLPQCLDSLSWSEDKLVFDSGSTDRTCDIAREYGARVVQRSFDNYAAQRNAALCETESEWVLFIDADETVGSELVNEIHVAIQHQHQVGWMIPRHNYIFGKLILNAGWYPDYQLRLFKRELGSYFVDRHVHELLDLKGPLGKLHNPIIHENYVDVSEFISKQRTYAKHEANMLHNQGVVPRVHNYWLQPIRQFLWRYITLAGWRSGYHGLLLSVLMAYSQYMVY</sequence>
<reference evidence="2" key="1">
    <citation type="submission" date="2018-05" db="EMBL/GenBank/DDBJ databases">
        <authorList>
            <person name="Lanie J.A."/>
            <person name="Ng W.-L."/>
            <person name="Kazmierczak K.M."/>
            <person name="Andrzejewski T.M."/>
            <person name="Davidsen T.M."/>
            <person name="Wayne K.J."/>
            <person name="Tettelin H."/>
            <person name="Glass J.I."/>
            <person name="Rusch D."/>
            <person name="Podicherti R."/>
            <person name="Tsui H.-C.T."/>
            <person name="Winkler M.E."/>
        </authorList>
    </citation>
    <scope>NUCLEOTIDE SEQUENCE</scope>
</reference>
<dbReference type="InterPro" id="IPR001173">
    <property type="entry name" value="Glyco_trans_2-like"/>
</dbReference>
<dbReference type="EMBL" id="UINC01112416">
    <property type="protein sequence ID" value="SVC81344.1"/>
    <property type="molecule type" value="Genomic_DNA"/>
</dbReference>
<gene>
    <name evidence="2" type="ORF">METZ01_LOCUS334198</name>
</gene>
<feature type="domain" description="Glycosyltransferase 2-like" evidence="1">
    <location>
        <begin position="3"/>
        <end position="91"/>
    </location>
</feature>
<name>A0A382Q6X8_9ZZZZ</name>
<feature type="non-terminal residue" evidence="2">
    <location>
        <position position="1"/>
    </location>
</feature>
<dbReference type="AlphaFoldDB" id="A0A382Q6X8"/>
<dbReference type="PANTHER" id="PTHR43630">
    <property type="entry name" value="POLY-BETA-1,6-N-ACETYL-D-GLUCOSAMINE SYNTHASE"/>
    <property type="match status" value="1"/>
</dbReference>